<protein>
    <submittedName>
        <fullName evidence="2">Uncharacterized protein</fullName>
    </submittedName>
</protein>
<dbReference type="Proteomes" id="UP000184203">
    <property type="component" value="Unassembled WGS sequence"/>
</dbReference>
<gene>
    <name evidence="3" type="ORF">SAMN05444342_1968</name>
    <name evidence="2" type="ORF">ZOD2009_02600</name>
</gene>
<dbReference type="AlphaFoldDB" id="E7QP81"/>
<reference evidence="2 4" key="1">
    <citation type="journal article" date="2014" name="ISME J.">
        <title>Trehalose/2-sulfotrehalose biosynthesis and glycine-betaine uptake are widely spread mechanisms for osmoadaptation in the Halobacteriales.</title>
        <authorList>
            <person name="Youssef N.H."/>
            <person name="Savage-Ashlock K.N."/>
            <person name="McCully A.L."/>
            <person name="Luedtke B."/>
            <person name="Shaw E.I."/>
            <person name="Hoff W.D."/>
            <person name="Elshahed M.S."/>
        </authorList>
    </citation>
    <scope>NUCLEOTIDE SEQUENCE [LARGE SCALE GENOMIC DNA]</scope>
    <source>
        <strain evidence="2 4">DX253</strain>
    </source>
</reference>
<dbReference type="EMBL" id="AEMG01000002">
    <property type="protein sequence ID" value="EFW93997.1"/>
    <property type="molecule type" value="Genomic_DNA"/>
</dbReference>
<keyword evidence="1" id="KW-0472">Membrane</keyword>
<keyword evidence="1" id="KW-1133">Transmembrane helix</keyword>
<dbReference type="Proteomes" id="UP000003751">
    <property type="component" value="Unassembled WGS sequence"/>
</dbReference>
<keyword evidence="1" id="KW-0812">Transmembrane</keyword>
<evidence type="ECO:0000313" key="2">
    <source>
        <dbReference type="EMBL" id="EFW93997.1"/>
    </source>
</evidence>
<feature type="transmembrane region" description="Helical" evidence="1">
    <location>
        <begin position="35"/>
        <end position="59"/>
    </location>
</feature>
<evidence type="ECO:0000313" key="4">
    <source>
        <dbReference type="Proteomes" id="UP000003751"/>
    </source>
</evidence>
<evidence type="ECO:0000256" key="1">
    <source>
        <dbReference type="SAM" id="Phobius"/>
    </source>
</evidence>
<dbReference type="OrthoDB" id="248220at2157"/>
<accession>E7QP81</accession>
<proteinExistence type="predicted"/>
<name>E7QP81_HALPU</name>
<dbReference type="RefSeq" id="WP_007976731.1">
    <property type="nucleotide sequence ID" value="NZ_AEMG01000002.1"/>
</dbReference>
<keyword evidence="5" id="KW-1185">Reference proteome</keyword>
<evidence type="ECO:0000313" key="5">
    <source>
        <dbReference type="Proteomes" id="UP000184203"/>
    </source>
</evidence>
<reference evidence="3" key="3">
    <citation type="submission" date="2016-11" db="EMBL/GenBank/DDBJ databases">
        <authorList>
            <person name="Jaros S."/>
            <person name="Januszkiewicz K."/>
            <person name="Wedrychowicz H."/>
        </authorList>
    </citation>
    <scope>NUCLEOTIDE SEQUENCE [LARGE SCALE GENOMIC DNA]</scope>
    <source>
        <strain evidence="3">DX253</strain>
    </source>
</reference>
<dbReference type="STRING" id="797209.GCA_000376445_01696"/>
<organism evidence="2 4">
    <name type="scientific">Haladaptatus paucihalophilus DX253</name>
    <dbReference type="NCBI Taxonomy" id="797209"/>
    <lineage>
        <taxon>Archaea</taxon>
        <taxon>Methanobacteriati</taxon>
        <taxon>Methanobacteriota</taxon>
        <taxon>Stenosarchaea group</taxon>
        <taxon>Halobacteria</taxon>
        <taxon>Halobacteriales</taxon>
        <taxon>Haladaptataceae</taxon>
        <taxon>Haladaptatus</taxon>
    </lineage>
</organism>
<reference evidence="5" key="2">
    <citation type="submission" date="2016-11" db="EMBL/GenBank/DDBJ databases">
        <authorList>
            <person name="Varghese N."/>
            <person name="Submissions S."/>
        </authorList>
    </citation>
    <scope>NUCLEOTIDE SEQUENCE [LARGE SCALE GENOMIC DNA]</scope>
    <source>
        <strain evidence="5">DX253</strain>
    </source>
</reference>
<evidence type="ECO:0000313" key="3">
    <source>
        <dbReference type="EMBL" id="SHK64830.1"/>
    </source>
</evidence>
<dbReference type="EMBL" id="FRAN01000002">
    <property type="protein sequence ID" value="SHK64830.1"/>
    <property type="molecule type" value="Genomic_DNA"/>
</dbReference>
<dbReference type="PATRIC" id="fig|797209.4.peg.504"/>
<sequence>MVNDELLWEVTTDIVLGIVAVLLGQTLGGIAASVFGFLGILLYALFALGSLIVGVYLVVRGLGKLVEEIVRREVRFCA</sequence>